<name>A0A0F9ZFV6_9MICR</name>
<dbReference type="AlphaFoldDB" id="A0A0F9ZFV6"/>
<feature type="domain" description="Thioredoxin" evidence="1">
    <location>
        <begin position="45"/>
        <end position="117"/>
    </location>
</feature>
<dbReference type="PANTHER" id="PTHR21148">
    <property type="entry name" value="THIOREDOXIN DOMAIN-CONTAINING PROTEIN 9"/>
    <property type="match status" value="1"/>
</dbReference>
<dbReference type="EMBL" id="JPQZ01000005">
    <property type="protein sequence ID" value="KKO76244.1"/>
    <property type="molecule type" value="Genomic_DNA"/>
</dbReference>
<dbReference type="VEuPathDB" id="MicrosporidiaDB:NCER_100932"/>
<protein>
    <submittedName>
        <fullName evidence="2">Thioredoxin-like protein</fullName>
    </submittedName>
</protein>
<dbReference type="Pfam" id="PF00085">
    <property type="entry name" value="Thioredoxin"/>
    <property type="match status" value="1"/>
</dbReference>
<gene>
    <name evidence="2" type="ORF">AAJ76_500070184</name>
</gene>
<reference evidence="2 3" key="1">
    <citation type="journal article" date="2015" name="Environ. Microbiol.">
        <title>Genome analyses suggest the presence of polyploidy and recent human-driven expansions in eight global populations of the honeybee pathogen Nosema ceranae.</title>
        <authorList>
            <person name="Pelin A."/>
            <person name="Selman M."/>
            <person name="Aris-Brosou S."/>
            <person name="Farinelli L."/>
            <person name="Corradi N."/>
        </authorList>
    </citation>
    <scope>NUCLEOTIDE SEQUENCE [LARGE SCALE GENOMIC DNA]</scope>
    <source>
        <strain evidence="2 3">PA08 1199</strain>
    </source>
</reference>
<dbReference type="InterPro" id="IPR036249">
    <property type="entry name" value="Thioredoxin-like_sf"/>
</dbReference>
<dbReference type="OrthoDB" id="10257948at2759"/>
<accession>A0A0F9ZFV6</accession>
<evidence type="ECO:0000313" key="3">
    <source>
        <dbReference type="Proteomes" id="UP000034350"/>
    </source>
</evidence>
<keyword evidence="3" id="KW-1185">Reference proteome</keyword>
<evidence type="ECO:0000259" key="1">
    <source>
        <dbReference type="Pfam" id="PF00085"/>
    </source>
</evidence>
<dbReference type="InterPro" id="IPR013766">
    <property type="entry name" value="Thioredoxin_domain"/>
</dbReference>
<evidence type="ECO:0000313" key="2">
    <source>
        <dbReference type="EMBL" id="KKO76244.1"/>
    </source>
</evidence>
<dbReference type="Gene3D" id="3.40.30.10">
    <property type="entry name" value="Glutaredoxin"/>
    <property type="match status" value="1"/>
</dbReference>
<proteinExistence type="predicted"/>
<dbReference type="GeneID" id="36320824"/>
<dbReference type="SUPFAM" id="SSF52833">
    <property type="entry name" value="Thioredoxin-like"/>
    <property type="match status" value="1"/>
</dbReference>
<dbReference type="VEuPathDB" id="MicrosporidiaDB:G9O61_00g003640"/>
<dbReference type="VEuPathDB" id="MicrosporidiaDB:AAJ76_500070184"/>
<comment type="caution">
    <text evidence="2">The sequence shown here is derived from an EMBL/GenBank/DDBJ whole genome shotgun (WGS) entry which is preliminary data.</text>
</comment>
<dbReference type="OMA" id="KEFMNIT"/>
<organism evidence="2 3">
    <name type="scientific">Vairimorpha ceranae</name>
    <dbReference type="NCBI Taxonomy" id="40302"/>
    <lineage>
        <taxon>Eukaryota</taxon>
        <taxon>Fungi</taxon>
        <taxon>Fungi incertae sedis</taxon>
        <taxon>Microsporidia</taxon>
        <taxon>Nosematidae</taxon>
        <taxon>Vairimorpha</taxon>
    </lineage>
</organism>
<dbReference type="RefSeq" id="XP_024331986.1">
    <property type="nucleotide sequence ID" value="XM_024475876.1"/>
</dbReference>
<dbReference type="Proteomes" id="UP000034350">
    <property type="component" value="Unassembled WGS sequence"/>
</dbReference>
<sequence length="148" mass="17635">MNIQNPDDISIDEEIYEKYKAQRIKELLQEISEIKTEKELIEMTHNETMIVHFYEDTFETCKIMNKELNKIYKDFENIKFYKIKASICPVITSKLQIEVLPFLGFFKEGFFVDQIVGFEGMGDERFDPKKLKKKIQDSNIFKPISFIK</sequence>